<feature type="region of interest" description="Disordered" evidence="8">
    <location>
        <begin position="3210"/>
        <end position="3307"/>
    </location>
</feature>
<feature type="region of interest" description="Disordered" evidence="8">
    <location>
        <begin position="1114"/>
        <end position="1151"/>
    </location>
</feature>
<feature type="compositionally biased region" description="Basic and acidic residues" evidence="8">
    <location>
        <begin position="3271"/>
        <end position="3282"/>
    </location>
</feature>
<dbReference type="FunFam" id="1.10.8.430:FF:000002">
    <property type="entry name" value="Disease resistance protein (TIR-NBS-LRR class)"/>
    <property type="match status" value="3"/>
</dbReference>
<feature type="region of interest" description="Disordered" evidence="8">
    <location>
        <begin position="1456"/>
        <end position="1480"/>
    </location>
</feature>
<evidence type="ECO:0000256" key="4">
    <source>
        <dbReference type="ARBA" id="ARBA00022801"/>
    </source>
</evidence>
<keyword evidence="3" id="KW-0677">Repeat</keyword>
<dbReference type="InterPro" id="IPR045344">
    <property type="entry name" value="C-JID"/>
</dbReference>
<evidence type="ECO:0000313" key="10">
    <source>
        <dbReference type="EnsemblPlants" id="Bo2g016470.1"/>
    </source>
</evidence>
<evidence type="ECO:0000256" key="7">
    <source>
        <dbReference type="ARBA" id="ARBA00047304"/>
    </source>
</evidence>
<keyword evidence="5" id="KW-0611">Plant defense</keyword>
<dbReference type="InterPro" id="IPR035897">
    <property type="entry name" value="Toll_tir_struct_dom_sf"/>
</dbReference>
<dbReference type="Gene3D" id="3.40.50.10140">
    <property type="entry name" value="Toll/interleukin-1 receptor homology (TIR) domain"/>
    <property type="match status" value="3"/>
</dbReference>
<dbReference type="PRINTS" id="PR00364">
    <property type="entry name" value="DISEASERSIST"/>
</dbReference>
<dbReference type="InterPro" id="IPR036390">
    <property type="entry name" value="WH_DNA-bd_sf"/>
</dbReference>
<feature type="region of interest" description="Disordered" evidence="8">
    <location>
        <begin position="1335"/>
        <end position="1357"/>
    </location>
</feature>
<dbReference type="PROSITE" id="PS50104">
    <property type="entry name" value="TIR"/>
    <property type="match status" value="2"/>
</dbReference>
<evidence type="ECO:0000256" key="8">
    <source>
        <dbReference type="SAM" id="MobiDB-lite"/>
    </source>
</evidence>
<dbReference type="SUPFAM" id="SSF46785">
    <property type="entry name" value="Winged helix' DNA-binding domain"/>
    <property type="match status" value="3"/>
</dbReference>
<dbReference type="Gramene" id="Bo2g016470.1">
    <property type="protein sequence ID" value="Bo2g016470.1"/>
    <property type="gene ID" value="Bo2g016470"/>
</dbReference>
<keyword evidence="11" id="KW-1185">Reference proteome</keyword>
<feature type="compositionally biased region" description="Acidic residues" evidence="8">
    <location>
        <begin position="1459"/>
        <end position="1469"/>
    </location>
</feature>
<dbReference type="InterPro" id="IPR044974">
    <property type="entry name" value="Disease_R_plants"/>
</dbReference>
<keyword evidence="6" id="KW-0520">NAD</keyword>
<dbReference type="Gene3D" id="1.10.8.430">
    <property type="entry name" value="Helical domain of apoptotic protease-activating factors"/>
    <property type="match status" value="3"/>
</dbReference>
<feature type="compositionally biased region" description="Acidic residues" evidence="8">
    <location>
        <begin position="3219"/>
        <end position="3245"/>
    </location>
</feature>
<organism evidence="10 11">
    <name type="scientific">Brassica oleracea var. oleracea</name>
    <dbReference type="NCBI Taxonomy" id="109376"/>
    <lineage>
        <taxon>Eukaryota</taxon>
        <taxon>Viridiplantae</taxon>
        <taxon>Streptophyta</taxon>
        <taxon>Embryophyta</taxon>
        <taxon>Tracheophyta</taxon>
        <taxon>Spermatophyta</taxon>
        <taxon>Magnoliopsida</taxon>
        <taxon>eudicotyledons</taxon>
        <taxon>Gunneridae</taxon>
        <taxon>Pentapetalae</taxon>
        <taxon>rosids</taxon>
        <taxon>malvids</taxon>
        <taxon>Brassicales</taxon>
        <taxon>Brassicaceae</taxon>
        <taxon>Brassiceae</taxon>
        <taxon>Brassica</taxon>
    </lineage>
</organism>
<feature type="compositionally biased region" description="Basic and acidic residues" evidence="8">
    <location>
        <begin position="1340"/>
        <end position="1357"/>
    </location>
</feature>
<keyword evidence="4" id="KW-0378">Hydrolase</keyword>
<protein>
    <recommendedName>
        <fullName evidence="1">ADP-ribosyl cyclase/cyclic ADP-ribose hydrolase</fullName>
        <ecNumber evidence="1">3.2.2.6</ecNumber>
    </recommendedName>
</protein>
<evidence type="ECO:0000259" key="9">
    <source>
        <dbReference type="PROSITE" id="PS50104"/>
    </source>
</evidence>
<dbReference type="eggNOG" id="ENOG502QWPX">
    <property type="taxonomic scope" value="Eukaryota"/>
</dbReference>
<accession>A0A0D3AJR6</accession>
<dbReference type="SMART" id="SM00255">
    <property type="entry name" value="TIR"/>
    <property type="match status" value="2"/>
</dbReference>
<dbReference type="Gene3D" id="3.40.50.300">
    <property type="entry name" value="P-loop containing nucleotide triphosphate hydrolases"/>
    <property type="match status" value="2"/>
</dbReference>
<keyword evidence="2" id="KW-0433">Leucine-rich repeat</keyword>
<dbReference type="Pfam" id="PF01582">
    <property type="entry name" value="TIR"/>
    <property type="match status" value="3"/>
</dbReference>
<name>A0A0D3AJR6_BRAOL</name>
<dbReference type="Pfam" id="PF20160">
    <property type="entry name" value="C-JID"/>
    <property type="match status" value="3"/>
</dbReference>
<dbReference type="Gene3D" id="3.80.10.10">
    <property type="entry name" value="Ribonuclease Inhibitor"/>
    <property type="match status" value="6"/>
</dbReference>
<feature type="compositionally biased region" description="Basic and acidic residues" evidence="8">
    <location>
        <begin position="1470"/>
        <end position="1480"/>
    </location>
</feature>
<dbReference type="SMART" id="SM00382">
    <property type="entry name" value="AAA"/>
    <property type="match status" value="2"/>
</dbReference>
<feature type="domain" description="TIR" evidence="9">
    <location>
        <begin position="2164"/>
        <end position="2338"/>
    </location>
</feature>
<dbReference type="Pfam" id="PF23282">
    <property type="entry name" value="WHD_ROQ1"/>
    <property type="match status" value="3"/>
</dbReference>
<dbReference type="PANTHER" id="PTHR11017:SF314">
    <property type="entry name" value="TIR DOMAIN-CONTAINING PROTEIN"/>
    <property type="match status" value="1"/>
</dbReference>
<dbReference type="SUPFAM" id="SSF52058">
    <property type="entry name" value="L domain-like"/>
    <property type="match status" value="3"/>
</dbReference>
<dbReference type="InterPro" id="IPR032675">
    <property type="entry name" value="LRR_dom_sf"/>
</dbReference>
<dbReference type="EnsemblPlants" id="Bo2g016470.1">
    <property type="protein sequence ID" value="Bo2g016470.1"/>
    <property type="gene ID" value="Bo2g016470"/>
</dbReference>
<dbReference type="STRING" id="109376.A0A0D3AJR6"/>
<dbReference type="PANTHER" id="PTHR11017">
    <property type="entry name" value="LEUCINE-RICH REPEAT-CONTAINING PROTEIN"/>
    <property type="match status" value="1"/>
</dbReference>
<dbReference type="Pfam" id="PF07725">
    <property type="entry name" value="LRR_3"/>
    <property type="match status" value="3"/>
</dbReference>
<sequence>MLSMASSSSLSRSWLYQVFLSFRGVDVRKGFLSHVRKGLESKGIIAFVDDEMERGESVGPLLVGAIRQSRVAIVLLSSNYASSSWCLDELVEIMKCRDEYKKPVLPIFYKVDPSDVRKQKGDFGKVFDETCLGKTEEVKETWRKALKDVAGIAGYDNCDSEADLINKVASDVTAVLGFTPSKDFDNFVGIERRIIDIKSKFILQSEQVKMIVLVGPAGIGKTTTARVLYNQLSPGFPFSTFLENIRGNYEKPCGNDYSLKLRFHQNLLSQLLNQKDIVVGHLGVAQNMLSDKKVLAVLDEVDNLWQLQEMAKQRKWVGPGSIIIITTEDIKLPKALGLGTGHIYKMEFPTSYESLQIFCQYAFDQNSPYHGFEELAREVTWLAGNLPLGLRVMGSYLRGMSKEYWIKALPRLRSSLNTEIESTLRFSYDALSDKDKALFLHIACFFSRVYCKVDSVKRYLEKSGLDVDHGLDVLAHKSLISIDYSGYVKMHSLLQQLGREIVKKQSLKERQFLMDAKEISDLLEENTVNGEVLGIMLDASNQSEEVHISKSAFEGMNSLQFLTVYSDKLCIPEGLICLPEKLRLLRWNSCKLRFWPSKFSAEFLVKLIMPNSKFEKLWEGIKPLHCLKLMDLRNSWYLKEIPDLSNATSLEELDLHGCTSLLEITSSIGNATKLKKCDLSDCLLLKELPSSISRLINLKELDLCGCESLKALSVFSSLEKLSGCSSLKELSLTHTAIEEVPLSMSTWSCLYKLNMSECRNLKEFPNVPDSIVELVLCKTRIEEVPSWIGNLFRLRKLIMYGCKKLKTISPNISKLDNLEFLGLRKDGEYEYDDEFVGESGLKLFEAVIKWGPDLNHSWKLRSDFRVHHILPICLPKKAFTSPVSLCLRCVGLKTIPDCIRRLSGLSKLVITMCRKLRALPQLPDSLISINAHGCESLESIDSSSFQNPDICLNFYGCFYLNQKARKIIETSACKYALLPGRKVPAHFTHRATSDSLTINLTPTPLPSSIRFKACILLPRHSRLGTVSCSVSGKQNDLTVEYGSNQLHHMPYINEPEVHLYIFEDSFSLNQDYPETEETTFRKLSFVFRLHDENVKIKGCGVQLLEVPHCITDENADNCNDDNNDGDGDAGDGDETDDDGEEQEYESDAYDRRFDYSHPNQKWKNLIRTSDCESALVEGVEVPADFTHQATSGSLTINITPRSLPSSVRFKACILLSRDKINLEDYYGNDNEDGVPFNYDDDEDEDDEEDENLLMRVSCSFMGEQNGLTVSYGSNKHDMPYLYRYEDYLYTFEDSFCLDQYFPEATFSSLMFQFEVCYKIWKIKACGVQLLRDEENADDDDGKKESKSVPEGSKESEVVISHVEEDPVDNLRVYHMKSILLINGTVKKQKGDFGKVFDETCVGKTEEVKQAWRQALKDVAGIAGYHSSNWSYPLLWVGNNDAGFYDAGIDTNIEAKNETEEGEESGSDEDAGTKEHETKEVKPRLSIGVPHGVLGDIWVCLELERGVKMIIERAERWERRPGATPAMDSWWQLEATAYQRGWFGPGSIIIITTEDRKLLKQLRLGIDHIYEKEFPTEDEALEIFCQYAFGQDSPYDGFEELAREVTWLAAGNLPLGLRVMGSYLRRMSREQWIDALPRLRSSLDREIESTLRFSYDGLSDKDQALFLHIACFLSCSLWKVDRVKRCLANCGLDVNHGLQVLADKSFISINKNGYIEMHSLLEQMGREIVKKQSLEEPGKRQFLCDTKEISEVLEESTGTGKVLGIFLHWGENLQISKSAFDGMNNLQFIKVKTSSKVRIPEGLNCLPDKLKLIHWTYCPLRFWPSKFSFKFLVELIMHFSKFEKLWEGIQPLPCLKLMDFSNSEYLKEIPDLSKATSLEKLNLNYCKSLLKLTSSIGSATELELDLRNTAIEEMPSSISTWSCLYKLEMTWCENLKEFPNVPESIAELWLDWTGIEEIPPWIEKLFRLRILSMSYCGLKKISPNISKLENLEWLHLCRNCGVENYVHVVHDQAIIEWGPELKRRWRLETDFDFDYILPICLPEKALTSPISLSFGNERSKTILPDCIRRLSQLTELDITECGELVALPPLPGSLLSINAHGCRSLESIDSSSFQNPNICLDFARCFNLNQEARRLIETSSCKYALLPGEESIACSLLMASLSRTLKQDVFPSFCGGDVRKTFLSHLLKELKSKGIQAFIDDEIERGQRIGPELVLAIRESRVAIVLLSVNYASSSWCLDELVEIMKGKAKDQDELEEIMERDQQKVISIFYEVDPSDVRKQTGDFGKAFEKTCVGKEEKVKAWREALEGVANIAGYDSRRWENEADLINKIALILQSEQVKMTVLVGPAGIGKTTTATVLYNQLSPGFPFSTFLENIRGSYEKPCGNDYQLKLRLQKKMLSQIFNQSDIEVGHLRVAQEKLSDKKVLVVLDEVDSWWQLEATAYQRGWFGPGSIIIITTEDRKLLKTLRLGIDHTYEMKFPTRDESLQILCQYAFGQNSPYDGFEELAWEVTWLAGDLPLALRVMGSYLRGMSRDEWIEALPRLRSSLDREIESTLRFSYDGLSDKDQALFLHIACFFVGFNVDSVKRCLANCGLDVNHGLQVLADKSLIYIVYKGCVEMHSLLQKMGREIVKKQSLEEPGKRQFLMDIEEIFEVLEKNTGTGKVLGIYLTWGRSLQISKGAFDGMNNLRFLNVYYGPLCMPEGLNCFPDKLRFIRWPCCPLRFWPSKFSFKFLVELDMCDSKFEKLWEGIQPLPCLKLMALNTSRYLKEIPDLSKATSLERLDLCHCESLLELTSSIGSAAELELYMGHTAIEELPSSISTWSCLYKLSISGCKNIKDFPNVPDSIVELNLSKTGIEEVPPWIEKLFRLRKLSMFGCEKLKTISPNISKLENLEVLALSRVYRWDEDPEYYDFINYNEAIIEWGSEMKRRWSLETDFDFDYILPICLPEKALTSPISLRFGHEGFETIPNCIRRLSGLINLDITECSELVALPQLPGSLLSIDAHGCESLKSIDSSSFQNPNICLDFARCFNLNQEARKLIQTSACKYALLPGEEVPAHFTHQATSGCLTINMAPTPLPSSFRFKACILLSKGNTDLADHNDEDKNSFTGISCRIGGKQNGHTVPYGSDQLHRMPVPYLLQEHLYIFEDSFSLNQDCPEAEEATFNELFFKFRVHDEGWKVKGCGVQLLEEVPQCILDGKETEDEECRGINIEANNENAGDEDKEKEDDDDNSGEGVDVEEDIDGNDAGFSDAGMDINIEANNETEEEGEESGRDVDSETMIRKRKSLGIGSSENSLITMMKRMRIH</sequence>
<dbReference type="Pfam" id="PF00931">
    <property type="entry name" value="NB-ARC"/>
    <property type="match status" value="1"/>
</dbReference>
<evidence type="ECO:0000256" key="1">
    <source>
        <dbReference type="ARBA" id="ARBA00011982"/>
    </source>
</evidence>
<dbReference type="SUPFAM" id="SSF52200">
    <property type="entry name" value="Toll/Interleukin receptor TIR domain"/>
    <property type="match status" value="2"/>
</dbReference>
<dbReference type="InterPro" id="IPR058192">
    <property type="entry name" value="WHD_ROQ1-like"/>
</dbReference>
<dbReference type="InterPro" id="IPR000157">
    <property type="entry name" value="TIR_dom"/>
</dbReference>
<proteinExistence type="predicted"/>
<feature type="compositionally biased region" description="Acidic residues" evidence="8">
    <location>
        <begin position="1114"/>
        <end position="1147"/>
    </location>
</feature>
<dbReference type="InterPro" id="IPR003593">
    <property type="entry name" value="AAA+_ATPase"/>
</dbReference>
<dbReference type="SUPFAM" id="SSF52540">
    <property type="entry name" value="P-loop containing nucleoside triphosphate hydrolases"/>
    <property type="match status" value="3"/>
</dbReference>
<dbReference type="InterPro" id="IPR011713">
    <property type="entry name" value="Leu-rich_rpt_3"/>
</dbReference>
<dbReference type="Proteomes" id="UP000032141">
    <property type="component" value="Chromosome C2"/>
</dbReference>
<dbReference type="GO" id="GO:0007165">
    <property type="term" value="P:signal transduction"/>
    <property type="evidence" value="ECO:0007669"/>
    <property type="project" value="InterPro"/>
</dbReference>
<dbReference type="HOGENOM" id="CLU_225193_0_0_1"/>
<dbReference type="EC" id="3.2.2.6" evidence="1"/>
<evidence type="ECO:0000256" key="2">
    <source>
        <dbReference type="ARBA" id="ARBA00022614"/>
    </source>
</evidence>
<dbReference type="InterPro" id="IPR027417">
    <property type="entry name" value="P-loop_NTPase"/>
</dbReference>
<evidence type="ECO:0000256" key="5">
    <source>
        <dbReference type="ARBA" id="ARBA00022821"/>
    </source>
</evidence>
<dbReference type="FunFam" id="3.40.50.10140:FF:000007">
    <property type="entry name" value="Disease resistance protein (TIR-NBS-LRR class)"/>
    <property type="match status" value="2"/>
</dbReference>
<dbReference type="InterPro" id="IPR042197">
    <property type="entry name" value="Apaf_helical"/>
</dbReference>
<evidence type="ECO:0000256" key="3">
    <source>
        <dbReference type="ARBA" id="ARBA00022737"/>
    </source>
</evidence>
<dbReference type="GO" id="GO:0043531">
    <property type="term" value="F:ADP binding"/>
    <property type="evidence" value="ECO:0007669"/>
    <property type="project" value="InterPro"/>
</dbReference>
<evidence type="ECO:0000256" key="6">
    <source>
        <dbReference type="ARBA" id="ARBA00023027"/>
    </source>
</evidence>
<comment type="catalytic activity">
    <reaction evidence="7">
        <text>NAD(+) + H2O = ADP-D-ribose + nicotinamide + H(+)</text>
        <dbReference type="Rhea" id="RHEA:16301"/>
        <dbReference type="ChEBI" id="CHEBI:15377"/>
        <dbReference type="ChEBI" id="CHEBI:15378"/>
        <dbReference type="ChEBI" id="CHEBI:17154"/>
        <dbReference type="ChEBI" id="CHEBI:57540"/>
        <dbReference type="ChEBI" id="CHEBI:57967"/>
        <dbReference type="EC" id="3.2.2.6"/>
    </reaction>
    <physiologicalReaction direction="left-to-right" evidence="7">
        <dbReference type="Rhea" id="RHEA:16302"/>
    </physiologicalReaction>
</comment>
<dbReference type="GO" id="GO:0061809">
    <property type="term" value="F:NAD+ nucleosidase activity, cyclic ADP-ribose generating"/>
    <property type="evidence" value="ECO:0007669"/>
    <property type="project" value="UniProtKB-EC"/>
</dbReference>
<feature type="domain" description="TIR" evidence="9">
    <location>
        <begin position="14"/>
        <end position="176"/>
    </location>
</feature>
<dbReference type="GO" id="GO:0006952">
    <property type="term" value="P:defense response"/>
    <property type="evidence" value="ECO:0007669"/>
    <property type="project" value="UniProtKB-KW"/>
</dbReference>
<dbReference type="InterPro" id="IPR002182">
    <property type="entry name" value="NB-ARC"/>
</dbReference>
<evidence type="ECO:0000313" key="11">
    <source>
        <dbReference type="Proteomes" id="UP000032141"/>
    </source>
</evidence>
<reference evidence="10" key="2">
    <citation type="submission" date="2015-03" db="UniProtKB">
        <authorList>
            <consortium name="EnsemblPlants"/>
        </authorList>
    </citation>
    <scope>IDENTIFICATION</scope>
</reference>
<reference evidence="10 11" key="1">
    <citation type="journal article" date="2014" name="Genome Biol.">
        <title>Transcriptome and methylome profiling reveals relics of genome dominance in the mesopolyploid Brassica oleracea.</title>
        <authorList>
            <person name="Parkin I.A."/>
            <person name="Koh C."/>
            <person name="Tang H."/>
            <person name="Robinson S.J."/>
            <person name="Kagale S."/>
            <person name="Clarke W.E."/>
            <person name="Town C.D."/>
            <person name="Nixon J."/>
            <person name="Krishnakumar V."/>
            <person name="Bidwell S.L."/>
            <person name="Denoeud F."/>
            <person name="Belcram H."/>
            <person name="Links M.G."/>
            <person name="Just J."/>
            <person name="Clarke C."/>
            <person name="Bender T."/>
            <person name="Huebert T."/>
            <person name="Mason A.S."/>
            <person name="Pires J.C."/>
            <person name="Barker G."/>
            <person name="Moore J."/>
            <person name="Walley P.G."/>
            <person name="Manoli S."/>
            <person name="Batley J."/>
            <person name="Edwards D."/>
            <person name="Nelson M.N."/>
            <person name="Wang X."/>
            <person name="Paterson A.H."/>
            <person name="King G."/>
            <person name="Bancroft I."/>
            <person name="Chalhoub B."/>
            <person name="Sharpe A.G."/>
        </authorList>
    </citation>
    <scope>NUCLEOTIDE SEQUENCE</scope>
    <source>
        <strain evidence="10 11">cv. TO1000</strain>
    </source>
</reference>